<dbReference type="Proteomes" id="UP001604335">
    <property type="component" value="Unassembled WGS sequence"/>
</dbReference>
<gene>
    <name evidence="1" type="ORF">VPK24_17110</name>
</gene>
<dbReference type="EMBL" id="JAZAQF010000089">
    <property type="protein sequence ID" value="MFG3819368.1"/>
    <property type="molecule type" value="Genomic_DNA"/>
</dbReference>
<reference evidence="2" key="1">
    <citation type="journal article" date="2024" name="Algal Res.">
        <title>Biochemical, toxicological and genomic investigation of a high-biomass producing Limnothrix strain isolated from Italian shallow drinking water reservoir.</title>
        <authorList>
            <person name="Simonazzi M."/>
            <person name="Shishido T.K."/>
            <person name="Delbaje E."/>
            <person name="Wahlsten M."/>
            <person name="Fewer D.P."/>
            <person name="Sivonen K."/>
            <person name="Pezzolesi L."/>
            <person name="Pistocchi R."/>
        </authorList>
    </citation>
    <scope>NUCLEOTIDE SEQUENCE [LARGE SCALE GENOMIC DNA]</scope>
    <source>
        <strain evidence="2">LRLZ20PSL1</strain>
    </source>
</reference>
<dbReference type="InterPro" id="IPR045511">
    <property type="entry name" value="DUF6439"/>
</dbReference>
<dbReference type="Pfam" id="PF20035">
    <property type="entry name" value="DUF6439"/>
    <property type="match status" value="1"/>
</dbReference>
<name>A0ABW7CEV3_9CYAN</name>
<dbReference type="RefSeq" id="WP_393015237.1">
    <property type="nucleotide sequence ID" value="NZ_JAZAQF010000089.1"/>
</dbReference>
<protein>
    <submittedName>
        <fullName evidence="1">DUF6439 family protein</fullName>
    </submittedName>
</protein>
<keyword evidence="2" id="KW-1185">Reference proteome</keyword>
<accession>A0ABW7CEV3</accession>
<proteinExistence type="predicted"/>
<evidence type="ECO:0000313" key="1">
    <source>
        <dbReference type="EMBL" id="MFG3819368.1"/>
    </source>
</evidence>
<evidence type="ECO:0000313" key="2">
    <source>
        <dbReference type="Proteomes" id="UP001604335"/>
    </source>
</evidence>
<sequence length="98" mass="10814">MKPSLFAHQPITSPLETKSCQELTDLELAQVLVSRLALGNGDWHRQKGNRSIRAREQAAAALVALLRDQPQMALEHLQQAAGWLDRTVSAPPCPDHGR</sequence>
<comment type="caution">
    <text evidence="1">The sequence shown here is derived from an EMBL/GenBank/DDBJ whole genome shotgun (WGS) entry which is preliminary data.</text>
</comment>
<organism evidence="1 2">
    <name type="scientific">Limnothrix redekei LRLZ20PSL1</name>
    <dbReference type="NCBI Taxonomy" id="3112953"/>
    <lineage>
        <taxon>Bacteria</taxon>
        <taxon>Bacillati</taxon>
        <taxon>Cyanobacteriota</taxon>
        <taxon>Cyanophyceae</taxon>
        <taxon>Pseudanabaenales</taxon>
        <taxon>Pseudanabaenaceae</taxon>
        <taxon>Limnothrix</taxon>
    </lineage>
</organism>